<keyword evidence="2" id="KW-0813">Transport</keyword>
<protein>
    <submittedName>
        <fullName evidence="3">Phospholipid-transporting ATPase 3</fullName>
    </submittedName>
</protein>
<evidence type="ECO:0000313" key="4">
    <source>
        <dbReference type="Proteomes" id="UP000288805"/>
    </source>
</evidence>
<gene>
    <name evidence="3" type="primary">ALA3_3</name>
    <name evidence="3" type="ORF">CK203_038561</name>
</gene>
<dbReference type="PANTHER" id="PTHR24092:SF180">
    <property type="entry name" value="PHOSPHOLIPID-TRANSPORTING ATPASE DNF1-RELATED"/>
    <property type="match status" value="1"/>
</dbReference>
<reference evidence="3 4" key="1">
    <citation type="journal article" date="2018" name="PLoS Genet.">
        <title>Population sequencing reveals clonal diversity and ancestral inbreeding in the grapevine cultivar Chardonnay.</title>
        <authorList>
            <person name="Roach M.J."/>
            <person name="Johnson D.L."/>
            <person name="Bohlmann J."/>
            <person name="van Vuuren H.J."/>
            <person name="Jones S.J."/>
            <person name="Pretorius I.S."/>
            <person name="Schmidt S.A."/>
            <person name="Borneman A.R."/>
        </authorList>
    </citation>
    <scope>NUCLEOTIDE SEQUENCE [LARGE SCALE GENOMIC DNA]</scope>
    <source>
        <strain evidence="4">cv. Chardonnay</strain>
        <tissue evidence="3">Leaf</tissue>
    </source>
</reference>
<dbReference type="Proteomes" id="UP000288805">
    <property type="component" value="Unassembled WGS sequence"/>
</dbReference>
<accession>A0A438I3Y2</accession>
<dbReference type="Gene3D" id="2.70.150.10">
    <property type="entry name" value="Calcium-transporting ATPase, cytoplasmic transduction domain A"/>
    <property type="match status" value="1"/>
</dbReference>
<sequence>MCLKKRGGLSLSLKVGVEDMLLVEDSSSRKLMACFVVLAKVLIGRLEVGVEGGSRFAMLMGMSWWAISVSQKSKVKWCGQQVGMREWATGRVNGPKMSCPVHPITNVVPLSLVLFVSLVKEAFEDWKRLQNDKAINNALIDVLQDQKWERIPWKKLQVGDIVKWNAAIGLGHPVLGLCSGFVFSFVRVWKDSCLVTMQFLGDPELDPLTLGQRFDPKGYSYPS</sequence>
<organism evidence="3 4">
    <name type="scientific">Vitis vinifera</name>
    <name type="common">Grape</name>
    <dbReference type="NCBI Taxonomy" id="29760"/>
    <lineage>
        <taxon>Eukaryota</taxon>
        <taxon>Viridiplantae</taxon>
        <taxon>Streptophyta</taxon>
        <taxon>Embryophyta</taxon>
        <taxon>Tracheophyta</taxon>
        <taxon>Spermatophyta</taxon>
        <taxon>Magnoliopsida</taxon>
        <taxon>eudicotyledons</taxon>
        <taxon>Gunneridae</taxon>
        <taxon>Pentapetalae</taxon>
        <taxon>rosids</taxon>
        <taxon>Vitales</taxon>
        <taxon>Vitaceae</taxon>
        <taxon>Viteae</taxon>
        <taxon>Vitis</taxon>
    </lineage>
</organism>
<evidence type="ECO:0000313" key="3">
    <source>
        <dbReference type="EMBL" id="RVW91416.1"/>
    </source>
</evidence>
<proteinExistence type="predicted"/>
<dbReference type="EMBL" id="QGNW01000145">
    <property type="protein sequence ID" value="RVW91416.1"/>
    <property type="molecule type" value="Genomic_DNA"/>
</dbReference>
<comment type="subcellular location">
    <subcellularLocation>
        <location evidence="1">Endomembrane system</location>
    </subcellularLocation>
</comment>
<dbReference type="AlphaFoldDB" id="A0A438I3Y2"/>
<comment type="caution">
    <text evidence="3">The sequence shown here is derived from an EMBL/GenBank/DDBJ whole genome shotgun (WGS) entry which is preliminary data.</text>
</comment>
<evidence type="ECO:0000256" key="1">
    <source>
        <dbReference type="ARBA" id="ARBA00004308"/>
    </source>
</evidence>
<dbReference type="PANTHER" id="PTHR24092">
    <property type="entry name" value="PROBABLE PHOSPHOLIPID-TRANSPORTING ATPASE"/>
    <property type="match status" value="1"/>
</dbReference>
<name>A0A438I3Y2_VITVI</name>
<evidence type="ECO:0000256" key="2">
    <source>
        <dbReference type="ARBA" id="ARBA00022448"/>
    </source>
</evidence>